<name>M2QXY3_CERS8</name>
<sequence>MRSPSLEQPVGNSFDNPTFLSCPGMIRSPPLAITCSDQTDDCRWPRPALDQNALAADFDYQKRIHVIRDSHPFRSRASLFQVTCGGPNRKPGALPLRQWLVHPYFGAFWLGYIVHRSFTKDEVIVTGWKTTPPSAISPAIYGITLIAADFSIPIRDLDLGRAWCILLMLPTRLQNWAFLWINRCSSTVNLAKTESALSKRPASSTQHTLWLDGAVLCICDLLTMPYTLTRPSSMSAREVKLLKYHGPPGQLYHYPSLAKDQIASLRQCWPHVSVSLPFDGPHEENEHFYIISPNLLPWREWFWSPISGAIWLDRLVDYRMGWIVVVGWKMKTLTLDDPTTTALEITPAKFLLLPQVLELSRAWSNLLHLPVILREGVLALIRAYTMDHTRIRAQAERARIMSVEMATSAEEGQEGQGAAGGITLSKWYWE</sequence>
<evidence type="ECO:0000313" key="2">
    <source>
        <dbReference type="Proteomes" id="UP000016930"/>
    </source>
</evidence>
<dbReference type="EMBL" id="KB445841">
    <property type="protein sequence ID" value="EMD30802.1"/>
    <property type="molecule type" value="Genomic_DNA"/>
</dbReference>
<protein>
    <submittedName>
        <fullName evidence="1">Uncharacterized protein</fullName>
    </submittedName>
</protein>
<organism evidence="1 2">
    <name type="scientific">Ceriporiopsis subvermispora (strain B)</name>
    <name type="common">White-rot fungus</name>
    <name type="synonym">Gelatoporia subvermispora</name>
    <dbReference type="NCBI Taxonomy" id="914234"/>
    <lineage>
        <taxon>Eukaryota</taxon>
        <taxon>Fungi</taxon>
        <taxon>Dikarya</taxon>
        <taxon>Basidiomycota</taxon>
        <taxon>Agaricomycotina</taxon>
        <taxon>Agaricomycetes</taxon>
        <taxon>Polyporales</taxon>
        <taxon>Gelatoporiaceae</taxon>
        <taxon>Gelatoporia</taxon>
    </lineage>
</organism>
<dbReference type="HOGENOM" id="CLU_637770_0_0_1"/>
<dbReference type="AlphaFoldDB" id="M2QXY3"/>
<accession>M2QXY3</accession>
<keyword evidence="2" id="KW-1185">Reference proteome</keyword>
<proteinExistence type="predicted"/>
<dbReference type="Proteomes" id="UP000016930">
    <property type="component" value="Unassembled WGS sequence"/>
</dbReference>
<evidence type="ECO:0000313" key="1">
    <source>
        <dbReference type="EMBL" id="EMD30802.1"/>
    </source>
</evidence>
<reference evidence="1 2" key="1">
    <citation type="journal article" date="2012" name="Proc. Natl. Acad. Sci. U.S.A.">
        <title>Comparative genomics of Ceriporiopsis subvermispora and Phanerochaete chrysosporium provide insight into selective ligninolysis.</title>
        <authorList>
            <person name="Fernandez-Fueyo E."/>
            <person name="Ruiz-Duenas F.J."/>
            <person name="Ferreira P."/>
            <person name="Floudas D."/>
            <person name="Hibbett D.S."/>
            <person name="Canessa P."/>
            <person name="Larrondo L.F."/>
            <person name="James T.Y."/>
            <person name="Seelenfreund D."/>
            <person name="Lobos S."/>
            <person name="Polanco R."/>
            <person name="Tello M."/>
            <person name="Honda Y."/>
            <person name="Watanabe T."/>
            <person name="Watanabe T."/>
            <person name="Ryu J.S."/>
            <person name="Kubicek C.P."/>
            <person name="Schmoll M."/>
            <person name="Gaskell J."/>
            <person name="Hammel K.E."/>
            <person name="St John F.J."/>
            <person name="Vanden Wymelenberg A."/>
            <person name="Sabat G."/>
            <person name="Splinter BonDurant S."/>
            <person name="Syed K."/>
            <person name="Yadav J.S."/>
            <person name="Doddapaneni H."/>
            <person name="Subramanian V."/>
            <person name="Lavin J.L."/>
            <person name="Oguiza J.A."/>
            <person name="Perez G."/>
            <person name="Pisabarro A.G."/>
            <person name="Ramirez L."/>
            <person name="Santoyo F."/>
            <person name="Master E."/>
            <person name="Coutinho P.M."/>
            <person name="Henrissat B."/>
            <person name="Lombard V."/>
            <person name="Magnuson J.K."/>
            <person name="Kuees U."/>
            <person name="Hori C."/>
            <person name="Igarashi K."/>
            <person name="Samejima M."/>
            <person name="Held B.W."/>
            <person name="Barry K.W."/>
            <person name="LaButti K.M."/>
            <person name="Lapidus A."/>
            <person name="Lindquist E.A."/>
            <person name="Lucas S.M."/>
            <person name="Riley R."/>
            <person name="Salamov A.A."/>
            <person name="Hoffmeister D."/>
            <person name="Schwenk D."/>
            <person name="Hadar Y."/>
            <person name="Yarden O."/>
            <person name="de Vries R.P."/>
            <person name="Wiebenga A."/>
            <person name="Stenlid J."/>
            <person name="Eastwood D."/>
            <person name="Grigoriev I.V."/>
            <person name="Berka R.M."/>
            <person name="Blanchette R.A."/>
            <person name="Kersten P."/>
            <person name="Martinez A.T."/>
            <person name="Vicuna R."/>
            <person name="Cullen D."/>
        </authorList>
    </citation>
    <scope>NUCLEOTIDE SEQUENCE [LARGE SCALE GENOMIC DNA]</scope>
    <source>
        <strain evidence="1 2">B</strain>
    </source>
</reference>
<gene>
    <name evidence="1" type="ORF">CERSUDRAFT_78609</name>
</gene>